<dbReference type="InterPro" id="IPR000014">
    <property type="entry name" value="PAS"/>
</dbReference>
<dbReference type="NCBIfam" id="TIGR00229">
    <property type="entry name" value="sensory_box"/>
    <property type="match status" value="2"/>
</dbReference>
<comment type="catalytic activity">
    <reaction evidence="1">
        <text>ATP + protein L-histidine = ADP + protein N-phospho-L-histidine.</text>
        <dbReference type="EC" id="2.7.13.3"/>
    </reaction>
</comment>
<feature type="domain" description="PAC" evidence="11">
    <location>
        <begin position="209"/>
        <end position="261"/>
    </location>
</feature>
<dbReference type="InterPro" id="IPR001610">
    <property type="entry name" value="PAC"/>
</dbReference>
<evidence type="ECO:0000259" key="9">
    <source>
        <dbReference type="PROSITE" id="PS50110"/>
    </source>
</evidence>
<dbReference type="FunCoup" id="A0A146G4M1">
    <property type="interactions" value="185"/>
</dbReference>
<dbReference type="Pfam" id="PF00512">
    <property type="entry name" value="HisKA"/>
    <property type="match status" value="1"/>
</dbReference>
<dbReference type="InterPro" id="IPR003594">
    <property type="entry name" value="HATPase_dom"/>
</dbReference>
<dbReference type="InterPro" id="IPR035965">
    <property type="entry name" value="PAS-like_dom_sf"/>
</dbReference>
<dbReference type="STRING" id="690879.TSACC_2770"/>
<accession>A0A146G4M1</accession>
<dbReference type="InterPro" id="IPR036097">
    <property type="entry name" value="HisK_dim/P_sf"/>
</dbReference>
<dbReference type="CDD" id="cd17546">
    <property type="entry name" value="REC_hyHK_CKI1_RcsC-like"/>
    <property type="match status" value="1"/>
</dbReference>
<dbReference type="EC" id="2.7.13.3" evidence="2"/>
<evidence type="ECO:0000259" key="8">
    <source>
        <dbReference type="PROSITE" id="PS50109"/>
    </source>
</evidence>
<keyword evidence="7" id="KW-1133">Transmembrane helix</keyword>
<evidence type="ECO:0000313" key="13">
    <source>
        <dbReference type="Proteomes" id="UP000076023"/>
    </source>
</evidence>
<evidence type="ECO:0000256" key="2">
    <source>
        <dbReference type="ARBA" id="ARBA00012438"/>
    </source>
</evidence>
<dbReference type="AlphaFoldDB" id="A0A146G4M1"/>
<evidence type="ECO:0000256" key="5">
    <source>
        <dbReference type="ARBA" id="ARBA00022777"/>
    </source>
</evidence>
<evidence type="ECO:0000259" key="10">
    <source>
        <dbReference type="PROSITE" id="PS50112"/>
    </source>
</evidence>
<dbReference type="PANTHER" id="PTHR43047:SF64">
    <property type="entry name" value="HISTIDINE KINASE CONTAINING CHEY-HOMOLOGOUS RECEIVER DOMAIN AND PAS DOMAIN-RELATED"/>
    <property type="match status" value="1"/>
</dbReference>
<dbReference type="SMART" id="SM00086">
    <property type="entry name" value="PAC"/>
    <property type="match status" value="3"/>
</dbReference>
<evidence type="ECO:0000313" key="12">
    <source>
        <dbReference type="EMBL" id="GAT32372.1"/>
    </source>
</evidence>
<dbReference type="RefSeq" id="WP_075078209.1">
    <property type="nucleotide sequence ID" value="NZ_BDCO01000002.1"/>
</dbReference>
<dbReference type="GO" id="GO:0006355">
    <property type="term" value="P:regulation of DNA-templated transcription"/>
    <property type="evidence" value="ECO:0007669"/>
    <property type="project" value="InterPro"/>
</dbReference>
<dbReference type="SUPFAM" id="SSF47384">
    <property type="entry name" value="Homodimeric domain of signal transducing histidine kinase"/>
    <property type="match status" value="1"/>
</dbReference>
<dbReference type="SMART" id="SM00091">
    <property type="entry name" value="PAS"/>
    <property type="match status" value="3"/>
</dbReference>
<dbReference type="Gene3D" id="1.10.287.130">
    <property type="match status" value="1"/>
</dbReference>
<keyword evidence="7" id="KW-0472">Membrane</keyword>
<dbReference type="SUPFAM" id="SSF52172">
    <property type="entry name" value="CheY-like"/>
    <property type="match status" value="1"/>
</dbReference>
<dbReference type="PROSITE" id="PS50113">
    <property type="entry name" value="PAC"/>
    <property type="match status" value="2"/>
</dbReference>
<feature type="modified residue" description="4-aspartylphosphate" evidence="6">
    <location>
        <position position="840"/>
    </location>
</feature>
<keyword evidence="5" id="KW-0418">Kinase</keyword>
<dbReference type="Gene3D" id="3.30.450.20">
    <property type="entry name" value="PAS domain"/>
    <property type="match status" value="3"/>
</dbReference>
<reference evidence="13" key="1">
    <citation type="journal article" date="2017" name="Genome Announc.">
        <title>Draft Genome Sequence of Terrimicrobium sacchariphilum NM-5T, a Facultative Anaerobic Soil Bacterium of the Class Spartobacteria.</title>
        <authorList>
            <person name="Qiu Y.L."/>
            <person name="Tourlousse D.M."/>
            <person name="Matsuura N."/>
            <person name="Ohashi A."/>
            <person name="Sekiguchi Y."/>
        </authorList>
    </citation>
    <scope>NUCLEOTIDE SEQUENCE [LARGE SCALE GENOMIC DNA]</scope>
    <source>
        <strain evidence="13">NM-5</strain>
    </source>
</reference>
<feature type="transmembrane region" description="Helical" evidence="7">
    <location>
        <begin position="31"/>
        <end position="49"/>
    </location>
</feature>
<dbReference type="InterPro" id="IPR001789">
    <property type="entry name" value="Sig_transdc_resp-reg_receiver"/>
</dbReference>
<evidence type="ECO:0000259" key="11">
    <source>
        <dbReference type="PROSITE" id="PS50113"/>
    </source>
</evidence>
<dbReference type="InterPro" id="IPR013767">
    <property type="entry name" value="PAS_fold"/>
</dbReference>
<feature type="domain" description="PAC" evidence="11">
    <location>
        <begin position="470"/>
        <end position="523"/>
    </location>
</feature>
<dbReference type="CDD" id="cd00082">
    <property type="entry name" value="HisKA"/>
    <property type="match status" value="1"/>
</dbReference>
<dbReference type="EMBL" id="BDCO01000002">
    <property type="protein sequence ID" value="GAT32372.1"/>
    <property type="molecule type" value="Genomic_DNA"/>
</dbReference>
<dbReference type="Pfam" id="PF13426">
    <property type="entry name" value="PAS_9"/>
    <property type="match status" value="1"/>
</dbReference>
<protein>
    <recommendedName>
        <fullName evidence="2">histidine kinase</fullName>
        <ecNumber evidence="2">2.7.13.3</ecNumber>
    </recommendedName>
</protein>
<evidence type="ECO:0000256" key="1">
    <source>
        <dbReference type="ARBA" id="ARBA00000085"/>
    </source>
</evidence>
<dbReference type="PROSITE" id="PS50110">
    <property type="entry name" value="RESPONSE_REGULATORY"/>
    <property type="match status" value="1"/>
</dbReference>
<dbReference type="InterPro" id="IPR005467">
    <property type="entry name" value="His_kinase_dom"/>
</dbReference>
<evidence type="ECO:0000256" key="4">
    <source>
        <dbReference type="ARBA" id="ARBA00022679"/>
    </source>
</evidence>
<dbReference type="Gene3D" id="2.10.70.100">
    <property type="match status" value="1"/>
</dbReference>
<dbReference type="SMART" id="SM00388">
    <property type="entry name" value="HisKA"/>
    <property type="match status" value="1"/>
</dbReference>
<dbReference type="PROSITE" id="PS50112">
    <property type="entry name" value="PAS"/>
    <property type="match status" value="3"/>
</dbReference>
<dbReference type="SUPFAM" id="SSF55874">
    <property type="entry name" value="ATPase domain of HSP90 chaperone/DNA topoisomerase II/histidine kinase"/>
    <property type="match status" value="1"/>
</dbReference>
<dbReference type="GO" id="GO:0000155">
    <property type="term" value="F:phosphorelay sensor kinase activity"/>
    <property type="evidence" value="ECO:0007669"/>
    <property type="project" value="InterPro"/>
</dbReference>
<dbReference type="PRINTS" id="PR00344">
    <property type="entry name" value="BCTRLSENSOR"/>
</dbReference>
<dbReference type="SUPFAM" id="SSF55785">
    <property type="entry name" value="PYP-like sensor domain (PAS domain)"/>
    <property type="match status" value="3"/>
</dbReference>
<dbReference type="InterPro" id="IPR003661">
    <property type="entry name" value="HisK_dim/P_dom"/>
</dbReference>
<dbReference type="Gene3D" id="3.30.565.10">
    <property type="entry name" value="Histidine kinase-like ATPase, C-terminal domain"/>
    <property type="match status" value="1"/>
</dbReference>
<keyword evidence="13" id="KW-1185">Reference proteome</keyword>
<dbReference type="PANTHER" id="PTHR43047">
    <property type="entry name" value="TWO-COMPONENT HISTIDINE PROTEIN KINASE"/>
    <property type="match status" value="1"/>
</dbReference>
<dbReference type="Proteomes" id="UP000076023">
    <property type="component" value="Unassembled WGS sequence"/>
</dbReference>
<feature type="domain" description="PAS" evidence="10">
    <location>
        <begin position="422"/>
        <end position="466"/>
    </location>
</feature>
<feature type="domain" description="Histidine kinase" evidence="8">
    <location>
        <begin position="548"/>
        <end position="766"/>
    </location>
</feature>
<dbReference type="InParanoid" id="A0A146G4M1"/>
<comment type="caution">
    <text evidence="12">The sequence shown here is derived from an EMBL/GenBank/DDBJ whole genome shotgun (WGS) entry which is preliminary data.</text>
</comment>
<sequence length="919" mass="102413">MMQSDVPQLPPRGQVGYLPGVPGWLDVGSDIAIFLAYLVIAGGIVCFLWRQRKLSKPSLWWLIVAFLALSGLTHLAEASLAWYPWQDYATAIEAGAALVSILTVVALYRHRLFLRKIPSLERVEEERTKELADSELRHRLLIESVKDYALIMMDAEGNITSWNSGAERIKGYAAAEILGRNYTIFYPREDVERGVPQHELQRAARLGRVENEGWRVRKDGSLFYASAILTAVRDEEGRLQGFSKVTRDITEKRAAEQRLREQRAFMSRILENLADGVVACNAAGELTFFNRAAREWHGIDAQSMPAGELPRAYGLYQGDGVTPMREEDVPLLRALRGERVREVEMTIKTEGQPERHLVANADAIRDGEDGTLIGAVAVMHDFTRQRQAILAERLTAERLLLATTLGRIGVWDWLIDSPQVAINDEIAEIYGLTGERMIAVEEFATSIHPEDREAAQERLRGMLNREIEEVDHGCRIIRRTDGEVRFIHTIAKAIADGTGRVSRVIGMTFDVTKERERERELSQALETQRDLTRAAQAGERVKSEFLAVMSHEIRTPMNGILGFAEMLKRSAQLSGDERVAVESINSSGRSLQRILNDVLDVSSLGAGQLNIVYGDYSPRELLGQIETLFRPQAEKAGLKFAVQVADDVPELVSGDEVRVRQILLNLIGNALKFTARGGISVSLRRATEAEMEVVVRDSGEGVPKDQSERIFDAFQQSDSSLARRHGGTGLGLSISRSLARLMGGEILMQSEVGRGSSFSLRLPLLESANPAGPEPSTPSLDSGFAAIYPQSILIVEDDAINLRLIKMVLKRLGYEVETAGDGLEAVDFYERRRPDCILMDIQMPRMDGIEATRRIRKHEAEQGVAPAFIVAVTANTVAQDHDEAMQAGVSGYMYKPINLEDLAVHLRQSFEERRRREAD</sequence>
<dbReference type="InterPro" id="IPR004358">
    <property type="entry name" value="Sig_transdc_His_kin-like_C"/>
</dbReference>
<dbReference type="Pfam" id="PF00072">
    <property type="entry name" value="Response_reg"/>
    <property type="match status" value="1"/>
</dbReference>
<dbReference type="FunFam" id="3.30.565.10:FF:000010">
    <property type="entry name" value="Sensor histidine kinase RcsC"/>
    <property type="match status" value="1"/>
</dbReference>
<proteinExistence type="predicted"/>
<evidence type="ECO:0000256" key="3">
    <source>
        <dbReference type="ARBA" id="ARBA00022553"/>
    </source>
</evidence>
<keyword evidence="3 6" id="KW-0597">Phosphoprotein</keyword>
<dbReference type="OrthoDB" id="9770473at2"/>
<evidence type="ECO:0000256" key="6">
    <source>
        <dbReference type="PROSITE-ProRule" id="PRU00169"/>
    </source>
</evidence>
<dbReference type="InterPro" id="IPR013655">
    <property type="entry name" value="PAS_fold_3"/>
</dbReference>
<dbReference type="CDD" id="cd16922">
    <property type="entry name" value="HATPase_EvgS-ArcB-TorS-like"/>
    <property type="match status" value="1"/>
</dbReference>
<keyword evidence="7" id="KW-0812">Transmembrane</keyword>
<dbReference type="InterPro" id="IPR011006">
    <property type="entry name" value="CheY-like_superfamily"/>
</dbReference>
<organism evidence="12 13">
    <name type="scientific">Terrimicrobium sacchariphilum</name>
    <dbReference type="NCBI Taxonomy" id="690879"/>
    <lineage>
        <taxon>Bacteria</taxon>
        <taxon>Pseudomonadati</taxon>
        <taxon>Verrucomicrobiota</taxon>
        <taxon>Terrimicrobiia</taxon>
        <taxon>Terrimicrobiales</taxon>
        <taxon>Terrimicrobiaceae</taxon>
        <taxon>Terrimicrobium</taxon>
    </lineage>
</organism>
<dbReference type="InterPro" id="IPR036890">
    <property type="entry name" value="HATPase_C_sf"/>
</dbReference>
<feature type="transmembrane region" description="Helical" evidence="7">
    <location>
        <begin position="61"/>
        <end position="82"/>
    </location>
</feature>
<gene>
    <name evidence="12" type="ORF">TSACC_2770</name>
</gene>
<feature type="domain" description="PAS" evidence="10">
    <location>
        <begin position="134"/>
        <end position="189"/>
    </location>
</feature>
<dbReference type="Gene3D" id="3.40.50.2300">
    <property type="match status" value="1"/>
</dbReference>
<dbReference type="InterPro" id="IPR000700">
    <property type="entry name" value="PAS-assoc_C"/>
</dbReference>
<dbReference type="SMART" id="SM00387">
    <property type="entry name" value="HATPase_c"/>
    <property type="match status" value="1"/>
</dbReference>
<dbReference type="PROSITE" id="PS50109">
    <property type="entry name" value="HIS_KIN"/>
    <property type="match status" value="1"/>
</dbReference>
<keyword evidence="4" id="KW-0808">Transferase</keyword>
<name>A0A146G4M1_TERSA</name>
<feature type="domain" description="PAS" evidence="10">
    <location>
        <begin position="262"/>
        <end position="338"/>
    </location>
</feature>
<dbReference type="SMART" id="SM00448">
    <property type="entry name" value="REC"/>
    <property type="match status" value="1"/>
</dbReference>
<dbReference type="Pfam" id="PF02518">
    <property type="entry name" value="HATPase_c"/>
    <property type="match status" value="1"/>
</dbReference>
<evidence type="ECO:0000256" key="7">
    <source>
        <dbReference type="SAM" id="Phobius"/>
    </source>
</evidence>
<dbReference type="Pfam" id="PF08447">
    <property type="entry name" value="PAS_3"/>
    <property type="match status" value="1"/>
</dbReference>
<dbReference type="Pfam" id="PF00989">
    <property type="entry name" value="PAS"/>
    <property type="match status" value="1"/>
</dbReference>
<feature type="domain" description="Response regulatory" evidence="9">
    <location>
        <begin position="791"/>
        <end position="910"/>
    </location>
</feature>
<dbReference type="CDD" id="cd00130">
    <property type="entry name" value="PAS"/>
    <property type="match status" value="2"/>
</dbReference>